<accession>A0AAV3PEK7</accession>
<dbReference type="AlphaFoldDB" id="A0AAV3PEK7"/>
<gene>
    <name evidence="2" type="ORF">LIER_08092</name>
</gene>
<comment type="caution">
    <text evidence="2">The sequence shown here is derived from an EMBL/GenBank/DDBJ whole genome shotgun (WGS) entry which is preliminary data.</text>
</comment>
<evidence type="ECO:0000313" key="3">
    <source>
        <dbReference type="Proteomes" id="UP001454036"/>
    </source>
</evidence>
<dbReference type="Proteomes" id="UP001454036">
    <property type="component" value="Unassembled WGS sequence"/>
</dbReference>
<feature type="region of interest" description="Disordered" evidence="1">
    <location>
        <begin position="94"/>
        <end position="117"/>
    </location>
</feature>
<dbReference type="EMBL" id="BAABME010001288">
    <property type="protein sequence ID" value="GAA0148730.1"/>
    <property type="molecule type" value="Genomic_DNA"/>
</dbReference>
<feature type="compositionally biased region" description="Basic residues" evidence="1">
    <location>
        <begin position="103"/>
        <end position="117"/>
    </location>
</feature>
<feature type="compositionally biased region" description="Basic and acidic residues" evidence="1">
    <location>
        <begin position="40"/>
        <end position="53"/>
    </location>
</feature>
<protein>
    <submittedName>
        <fullName evidence="2">Uncharacterized protein</fullName>
    </submittedName>
</protein>
<keyword evidence="3" id="KW-1185">Reference proteome</keyword>
<name>A0AAV3PEK7_LITER</name>
<evidence type="ECO:0000313" key="2">
    <source>
        <dbReference type="EMBL" id="GAA0148730.1"/>
    </source>
</evidence>
<proteinExistence type="predicted"/>
<reference evidence="2 3" key="1">
    <citation type="submission" date="2024-01" db="EMBL/GenBank/DDBJ databases">
        <title>The complete chloroplast genome sequence of Lithospermum erythrorhizon: insights into the phylogenetic relationship among Boraginaceae species and the maternal lineages of purple gromwells.</title>
        <authorList>
            <person name="Okada T."/>
            <person name="Watanabe K."/>
        </authorList>
    </citation>
    <scope>NUCLEOTIDE SEQUENCE [LARGE SCALE GENOMIC DNA]</scope>
</reference>
<sequence length="117" mass="13077">MIGYKQKVVAYYNRRVRSRKVLVGDLVMRARQDPPMGNLHHPEDSGPARKEDGLPQQLGDVAHGRPSPKCHLGMFQKQLLRQSGGALMKARVSIAQGQGGGGRLKKKRRVKQGQRDR</sequence>
<evidence type="ECO:0000256" key="1">
    <source>
        <dbReference type="SAM" id="MobiDB-lite"/>
    </source>
</evidence>
<organism evidence="2 3">
    <name type="scientific">Lithospermum erythrorhizon</name>
    <name type="common">Purple gromwell</name>
    <name type="synonym">Lithospermum officinale var. erythrorhizon</name>
    <dbReference type="NCBI Taxonomy" id="34254"/>
    <lineage>
        <taxon>Eukaryota</taxon>
        <taxon>Viridiplantae</taxon>
        <taxon>Streptophyta</taxon>
        <taxon>Embryophyta</taxon>
        <taxon>Tracheophyta</taxon>
        <taxon>Spermatophyta</taxon>
        <taxon>Magnoliopsida</taxon>
        <taxon>eudicotyledons</taxon>
        <taxon>Gunneridae</taxon>
        <taxon>Pentapetalae</taxon>
        <taxon>asterids</taxon>
        <taxon>lamiids</taxon>
        <taxon>Boraginales</taxon>
        <taxon>Boraginaceae</taxon>
        <taxon>Boraginoideae</taxon>
        <taxon>Lithospermeae</taxon>
        <taxon>Lithospermum</taxon>
    </lineage>
</organism>
<feature type="region of interest" description="Disordered" evidence="1">
    <location>
        <begin position="32"/>
        <end position="67"/>
    </location>
</feature>